<feature type="compositionally biased region" description="Basic and acidic residues" evidence="1">
    <location>
        <begin position="1"/>
        <end position="11"/>
    </location>
</feature>
<evidence type="ECO:0000313" key="2">
    <source>
        <dbReference type="EnsemblPlants" id="OMERI01G22170.1"/>
    </source>
</evidence>
<dbReference type="STRING" id="40149.A0A0E0C571"/>
<dbReference type="PANTHER" id="PTHR33095:SF130">
    <property type="entry name" value="OS01G0639600 PROTEIN"/>
    <property type="match status" value="1"/>
</dbReference>
<evidence type="ECO:0000313" key="3">
    <source>
        <dbReference type="Proteomes" id="UP000008021"/>
    </source>
</evidence>
<evidence type="ECO:0008006" key="4">
    <source>
        <dbReference type="Google" id="ProtNLM"/>
    </source>
</evidence>
<reference evidence="2" key="2">
    <citation type="submission" date="2018-05" db="EMBL/GenBank/DDBJ databases">
        <title>OmerRS3 (Oryza meridionalis Reference Sequence Version 3).</title>
        <authorList>
            <person name="Zhang J."/>
            <person name="Kudrna D."/>
            <person name="Lee S."/>
            <person name="Talag J."/>
            <person name="Welchert J."/>
            <person name="Wing R.A."/>
        </authorList>
    </citation>
    <scope>NUCLEOTIDE SEQUENCE [LARGE SCALE GENOMIC DNA]</scope>
    <source>
        <strain evidence="2">cv. OR44</strain>
    </source>
</reference>
<dbReference type="PANTHER" id="PTHR33095">
    <property type="entry name" value="OS07G0619500 PROTEIN"/>
    <property type="match status" value="1"/>
</dbReference>
<dbReference type="eggNOG" id="ENOG502RXG8">
    <property type="taxonomic scope" value="Eukaryota"/>
</dbReference>
<dbReference type="AlphaFoldDB" id="A0A0E0C571"/>
<sequence>MEERPRDRTVEEAAAFSGDESDGEFEFPFVSRETDAGGVADELFADGRIRAFYPVFGRVLDDVAVTPAAAAAAVVAEERRPPLGRLFLEEGRNSSVGSTSSSSSSTDIAELDGVSPDSYCVWVPGSSPASSPSRPPRKSGSTGSIARWRRISELVVGRSHSDGKEKFRFLSAPSSPARDHPKPKPTTKGGAAAATKLHTELDTIAAGHRLSYSPNHKAHGGATRRTFLPYRQDLMGIFANVNGLSRTHHRPF</sequence>
<dbReference type="Proteomes" id="UP000008021">
    <property type="component" value="Chromosome 1"/>
</dbReference>
<organism evidence="2">
    <name type="scientific">Oryza meridionalis</name>
    <dbReference type="NCBI Taxonomy" id="40149"/>
    <lineage>
        <taxon>Eukaryota</taxon>
        <taxon>Viridiplantae</taxon>
        <taxon>Streptophyta</taxon>
        <taxon>Embryophyta</taxon>
        <taxon>Tracheophyta</taxon>
        <taxon>Spermatophyta</taxon>
        <taxon>Magnoliopsida</taxon>
        <taxon>Liliopsida</taxon>
        <taxon>Poales</taxon>
        <taxon>Poaceae</taxon>
        <taxon>BOP clade</taxon>
        <taxon>Oryzoideae</taxon>
        <taxon>Oryzeae</taxon>
        <taxon>Oryzinae</taxon>
        <taxon>Oryza</taxon>
    </lineage>
</organism>
<feature type="compositionally biased region" description="Low complexity" evidence="1">
    <location>
        <begin position="124"/>
        <end position="144"/>
    </location>
</feature>
<feature type="region of interest" description="Disordered" evidence="1">
    <location>
        <begin position="86"/>
        <end position="109"/>
    </location>
</feature>
<dbReference type="EnsemblPlants" id="OMERI01G22170.1">
    <property type="protein sequence ID" value="OMERI01G22170.1"/>
    <property type="gene ID" value="OMERI01G22170"/>
</dbReference>
<dbReference type="Pfam" id="PF07816">
    <property type="entry name" value="DUF1645"/>
    <property type="match status" value="1"/>
</dbReference>
<feature type="region of interest" description="Disordered" evidence="1">
    <location>
        <begin position="1"/>
        <end position="22"/>
    </location>
</feature>
<dbReference type="HOGENOM" id="CLU_059090_2_0_1"/>
<feature type="compositionally biased region" description="Low complexity" evidence="1">
    <location>
        <begin position="94"/>
        <end position="106"/>
    </location>
</feature>
<reference evidence="2" key="1">
    <citation type="submission" date="2015-04" db="UniProtKB">
        <authorList>
            <consortium name="EnsemblPlants"/>
        </authorList>
    </citation>
    <scope>IDENTIFICATION</scope>
</reference>
<protein>
    <recommendedName>
        <fullName evidence="4">DUF1645 domain-containing protein</fullName>
    </recommendedName>
</protein>
<feature type="region of interest" description="Disordered" evidence="1">
    <location>
        <begin position="122"/>
        <end position="144"/>
    </location>
</feature>
<evidence type="ECO:0000256" key="1">
    <source>
        <dbReference type="SAM" id="MobiDB-lite"/>
    </source>
</evidence>
<feature type="region of interest" description="Disordered" evidence="1">
    <location>
        <begin position="168"/>
        <end position="192"/>
    </location>
</feature>
<dbReference type="InterPro" id="IPR012442">
    <property type="entry name" value="DUF1645_plant"/>
</dbReference>
<proteinExistence type="predicted"/>
<dbReference type="Gramene" id="OMERI01G22170.1">
    <property type="protein sequence ID" value="OMERI01G22170.1"/>
    <property type="gene ID" value="OMERI01G22170"/>
</dbReference>
<accession>A0A0E0C571</accession>
<keyword evidence="3" id="KW-1185">Reference proteome</keyword>
<name>A0A0E0C571_9ORYZ</name>